<feature type="binding site" evidence="1">
    <location>
        <position position="404"/>
    </location>
    <ligand>
        <name>Zn(2+)</name>
        <dbReference type="ChEBI" id="CHEBI:29105"/>
    </ligand>
</feature>
<evidence type="ECO:0000313" key="3">
    <source>
        <dbReference type="EMBL" id="GFR52268.1"/>
    </source>
</evidence>
<dbReference type="GO" id="GO:0005886">
    <property type="term" value="C:plasma membrane"/>
    <property type="evidence" value="ECO:0007669"/>
    <property type="project" value="TreeGrafter"/>
</dbReference>
<name>A0AAD3E4H1_9CHLO</name>
<dbReference type="Proteomes" id="UP001054857">
    <property type="component" value="Unassembled WGS sequence"/>
</dbReference>
<proteinExistence type="predicted"/>
<dbReference type="SUPFAM" id="SSF158745">
    <property type="entry name" value="LanC-like"/>
    <property type="match status" value="1"/>
</dbReference>
<dbReference type="GO" id="GO:0005975">
    <property type="term" value="P:carbohydrate metabolic process"/>
    <property type="evidence" value="ECO:0007669"/>
    <property type="project" value="InterPro"/>
</dbReference>
<dbReference type="AlphaFoldDB" id="A0AAD3E4H1"/>
<sequence length="571" mass="59053">MPHHPRHFRNRLPDFVEPSGLQVPSHDPIAAAASTIPREALLSLFRETADAVQSDLTHSPTIYTGSAGVAYALWHCQRSLRRGCNRHRQPPTPTSTATASGAAATASAPAGPTEDAPTLLPPPPQQQHTASASAATAATGGSGSVEEDKLPGALLAAAVERCRTSAAALRGPKGLGLTHGSRAASMLDGAAGVYLTAALVLHDAAAAAEAGGGGGGTAAALRRERDDYVRSYLDLYPEAMDSENDEYLYGRAGYLQGAQLLNAVLGPGTVAEEVVAGVAEEIWESGSELSGRLRWRLPGSAPPPLFFMWPQRERGEPYLGAAHGMMGILFTLLHVPSLVRQHAQQLRACLGYVAAHERDAPGCSGRGGHYPTRMNVGLTHEADEEAGGGRQGGGSPSKVLVHWCHGSPGAVFMWCKAYQVFGEPPYLAAAERAGEVVWQLGLLRKGHGLCHGTSGNAYALLALHRATRAAAAAAEAAAAAAAAASPSSSSPASPSSSSSSAPSLASSARWLHRARCFAAHIGSGEGRTVYDTPDRPLSLFEGRAGAACLLADLLADDGGSAGARFPAFELP</sequence>
<evidence type="ECO:0000313" key="4">
    <source>
        <dbReference type="Proteomes" id="UP001054857"/>
    </source>
</evidence>
<dbReference type="InterPro" id="IPR007822">
    <property type="entry name" value="LANC-like"/>
</dbReference>
<accession>A0AAD3E4H1</accession>
<protein>
    <submittedName>
        <fullName evidence="3">Uncharacterized protein</fullName>
    </submittedName>
</protein>
<dbReference type="Pfam" id="PF05147">
    <property type="entry name" value="LANC_like"/>
    <property type="match status" value="1"/>
</dbReference>
<comment type="caution">
    <text evidence="3">The sequence shown here is derived from an EMBL/GenBank/DDBJ whole genome shotgun (WGS) entry which is preliminary data.</text>
</comment>
<evidence type="ECO:0000256" key="1">
    <source>
        <dbReference type="PIRSR" id="PIRSR607822-1"/>
    </source>
</evidence>
<evidence type="ECO:0000256" key="2">
    <source>
        <dbReference type="SAM" id="MobiDB-lite"/>
    </source>
</evidence>
<keyword evidence="4" id="KW-1185">Reference proteome</keyword>
<dbReference type="GO" id="GO:0046872">
    <property type="term" value="F:metal ion binding"/>
    <property type="evidence" value="ECO:0007669"/>
    <property type="project" value="UniProtKB-KW"/>
</dbReference>
<dbReference type="InterPro" id="IPR012341">
    <property type="entry name" value="6hp_glycosidase-like_sf"/>
</dbReference>
<dbReference type="EMBL" id="BMAR01000060">
    <property type="protein sequence ID" value="GFR52268.1"/>
    <property type="molecule type" value="Genomic_DNA"/>
</dbReference>
<gene>
    <name evidence="3" type="ORF">Agub_g14803</name>
</gene>
<feature type="binding site" evidence="1">
    <location>
        <position position="450"/>
    </location>
    <ligand>
        <name>Zn(2+)</name>
        <dbReference type="ChEBI" id="CHEBI:29105"/>
    </ligand>
</feature>
<feature type="binding site" evidence="1">
    <location>
        <position position="451"/>
    </location>
    <ligand>
        <name>Zn(2+)</name>
        <dbReference type="ChEBI" id="CHEBI:29105"/>
    </ligand>
</feature>
<organism evidence="3 4">
    <name type="scientific">Astrephomene gubernaculifera</name>
    <dbReference type="NCBI Taxonomy" id="47775"/>
    <lineage>
        <taxon>Eukaryota</taxon>
        <taxon>Viridiplantae</taxon>
        <taxon>Chlorophyta</taxon>
        <taxon>core chlorophytes</taxon>
        <taxon>Chlorophyceae</taxon>
        <taxon>CS clade</taxon>
        <taxon>Chlamydomonadales</taxon>
        <taxon>Astrephomenaceae</taxon>
        <taxon>Astrephomene</taxon>
    </lineage>
</organism>
<dbReference type="PANTHER" id="PTHR12736">
    <property type="entry name" value="LANC-LIKE PROTEIN"/>
    <property type="match status" value="1"/>
</dbReference>
<feature type="compositionally biased region" description="Low complexity" evidence="2">
    <location>
        <begin position="126"/>
        <end position="139"/>
    </location>
</feature>
<dbReference type="PANTHER" id="PTHR12736:SF7">
    <property type="entry name" value="LANC-LIKE PROTEIN 3"/>
    <property type="match status" value="1"/>
</dbReference>
<dbReference type="CDD" id="cd04794">
    <property type="entry name" value="euk_LANCL"/>
    <property type="match status" value="1"/>
</dbReference>
<feature type="region of interest" description="Disordered" evidence="2">
    <location>
        <begin position="84"/>
        <end position="146"/>
    </location>
</feature>
<reference evidence="3 4" key="1">
    <citation type="journal article" date="2021" name="Sci. Rep.">
        <title>Genome sequencing of the multicellular alga Astrephomene provides insights into convergent evolution of germ-soma differentiation.</title>
        <authorList>
            <person name="Yamashita S."/>
            <person name="Yamamoto K."/>
            <person name="Matsuzaki R."/>
            <person name="Suzuki S."/>
            <person name="Yamaguchi H."/>
            <person name="Hirooka S."/>
            <person name="Minakuchi Y."/>
            <person name="Miyagishima S."/>
            <person name="Kawachi M."/>
            <person name="Toyoda A."/>
            <person name="Nozaki H."/>
        </authorList>
    </citation>
    <scope>NUCLEOTIDE SEQUENCE [LARGE SCALE GENOMIC DNA]</scope>
    <source>
        <strain evidence="3 4">NIES-4017</strain>
    </source>
</reference>
<dbReference type="GO" id="GO:0031179">
    <property type="term" value="P:peptide modification"/>
    <property type="evidence" value="ECO:0007669"/>
    <property type="project" value="InterPro"/>
</dbReference>
<dbReference type="SMART" id="SM01260">
    <property type="entry name" value="LANC_like"/>
    <property type="match status" value="1"/>
</dbReference>
<feature type="compositionally biased region" description="Low complexity" evidence="2">
    <location>
        <begin position="94"/>
        <end position="113"/>
    </location>
</feature>
<dbReference type="Gene3D" id="1.50.10.10">
    <property type="match status" value="1"/>
</dbReference>
<keyword evidence="1" id="KW-0862">Zinc</keyword>
<keyword evidence="1" id="KW-0479">Metal-binding</keyword>
<dbReference type="PRINTS" id="PR01950">
    <property type="entry name" value="LANCSUPER"/>
</dbReference>